<dbReference type="NCBIfam" id="NF004820">
    <property type="entry name" value="PRK06175.1"/>
    <property type="match status" value="1"/>
</dbReference>
<dbReference type="Gene3D" id="3.50.50.60">
    <property type="entry name" value="FAD/NAD(P)-binding domain"/>
    <property type="match status" value="1"/>
</dbReference>
<evidence type="ECO:0000256" key="3">
    <source>
        <dbReference type="ARBA" id="ARBA00008562"/>
    </source>
</evidence>
<evidence type="ECO:0000256" key="4">
    <source>
        <dbReference type="ARBA" id="ARBA00012173"/>
    </source>
</evidence>
<dbReference type="Proteomes" id="UP000265643">
    <property type="component" value="Unassembled WGS sequence"/>
</dbReference>
<dbReference type="FunFam" id="3.90.700.10:FF:000002">
    <property type="entry name" value="L-aspartate oxidase"/>
    <property type="match status" value="1"/>
</dbReference>
<evidence type="ECO:0000256" key="9">
    <source>
        <dbReference type="ARBA" id="ARBA00023002"/>
    </source>
</evidence>
<evidence type="ECO:0000259" key="13">
    <source>
        <dbReference type="Pfam" id="PF00890"/>
    </source>
</evidence>
<gene>
    <name evidence="14" type="ORF">KGMB01110_08010</name>
</gene>
<accession>A0A391NZA3</accession>
<keyword evidence="15" id="KW-1185">Reference proteome</keyword>
<dbReference type="AlphaFoldDB" id="A0A391NZA3"/>
<dbReference type="UniPathway" id="UPA00253">
    <property type="reaction ID" value="UER00326"/>
</dbReference>
<sequence>MEKAELRADVVIVGTGVGGLFSALNLPRKQKIIMITKSDLESSDSFLAQGGICMLHDAEDYDNYFEDTMKAGHYENRKESVDLMIRGSREIISDLIGYGVDFQKTEERDRKGNNLEDVYAFTREGAHSRPRILFHEDITGKEITSKLLAQVKQLENVTIYEYTTMKDILIEDGACCGILAETKSGEMLKIYVKDTIWASGGIGGRYQHSTNFSHLTGDALDISEKHGIRLEHLDYVQIHPTTLYSKKPGRRFLISESVRGEGAILLNAKKERFVNELLPRDVVTKAIREEMEKEGSDHVWLSMENIDKETILKHFPNIYQHCLEEGYDVTKEPIPVVPAQHYFMGGVWVDSDSHTSMGHLYAVGETSCNGVHGANRLASNSLLESLVFAKRAARKITGETMNQNMDQETDAQDRRKTANPDGITETETQTAKENVKKHVA</sequence>
<keyword evidence="8" id="KW-0274">FAD</keyword>
<dbReference type="GO" id="GO:0033765">
    <property type="term" value="F:steroid dehydrogenase activity, acting on the CH-CH group of donors"/>
    <property type="evidence" value="ECO:0007669"/>
    <property type="project" value="UniProtKB-ARBA"/>
</dbReference>
<feature type="domain" description="FAD-dependent oxidoreductase 2 FAD-binding" evidence="13">
    <location>
        <begin position="9"/>
        <end position="382"/>
    </location>
</feature>
<dbReference type="PRINTS" id="PR00368">
    <property type="entry name" value="FADPNR"/>
</dbReference>
<comment type="cofactor">
    <cofactor evidence="1">
        <name>FAD</name>
        <dbReference type="ChEBI" id="CHEBI:57692"/>
    </cofactor>
</comment>
<dbReference type="PANTHER" id="PTHR42716">
    <property type="entry name" value="L-ASPARTATE OXIDASE"/>
    <property type="match status" value="1"/>
</dbReference>
<proteinExistence type="inferred from homology"/>
<dbReference type="EMBL" id="BHGK01000001">
    <property type="protein sequence ID" value="GCA66365.1"/>
    <property type="molecule type" value="Genomic_DNA"/>
</dbReference>
<evidence type="ECO:0000256" key="2">
    <source>
        <dbReference type="ARBA" id="ARBA00004950"/>
    </source>
</evidence>
<keyword evidence="6" id="KW-0285">Flavoprotein</keyword>
<dbReference type="SUPFAM" id="SSF51905">
    <property type="entry name" value="FAD/NAD(P)-binding domain"/>
    <property type="match status" value="1"/>
</dbReference>
<feature type="region of interest" description="Disordered" evidence="12">
    <location>
        <begin position="398"/>
        <end position="440"/>
    </location>
</feature>
<evidence type="ECO:0000313" key="14">
    <source>
        <dbReference type="EMBL" id="GCA66365.1"/>
    </source>
</evidence>
<dbReference type="RefSeq" id="WP_119297633.1">
    <property type="nucleotide sequence ID" value="NZ_BHGK01000001.1"/>
</dbReference>
<evidence type="ECO:0000256" key="5">
    <source>
        <dbReference type="ARBA" id="ARBA00021901"/>
    </source>
</evidence>
<dbReference type="InterPro" id="IPR036188">
    <property type="entry name" value="FAD/NAD-bd_sf"/>
</dbReference>
<evidence type="ECO:0000256" key="7">
    <source>
        <dbReference type="ARBA" id="ARBA00022642"/>
    </source>
</evidence>
<evidence type="ECO:0000256" key="11">
    <source>
        <dbReference type="ARBA" id="ARBA00048305"/>
    </source>
</evidence>
<dbReference type="Pfam" id="PF00890">
    <property type="entry name" value="FAD_binding_2"/>
    <property type="match status" value="1"/>
</dbReference>
<evidence type="ECO:0000256" key="1">
    <source>
        <dbReference type="ARBA" id="ARBA00001974"/>
    </source>
</evidence>
<dbReference type="GO" id="GO:0008734">
    <property type="term" value="F:L-aspartate oxidase activity"/>
    <property type="evidence" value="ECO:0007669"/>
    <property type="project" value="UniProtKB-EC"/>
</dbReference>
<comment type="pathway">
    <text evidence="2">Cofactor biosynthesis; NAD(+) biosynthesis; iminoaspartate from L-aspartate (oxidase route): step 1/1.</text>
</comment>
<dbReference type="EC" id="1.4.3.16" evidence="4"/>
<name>A0A391NZA3_9FIRM</name>
<reference evidence="15" key="1">
    <citation type="submission" date="2018-09" db="EMBL/GenBank/DDBJ databases">
        <title>Draft Genome Sequence of Mediterraneibacter sp. KCTC 15684.</title>
        <authorList>
            <person name="Kim J.S."/>
            <person name="Han K.I."/>
            <person name="Suh M.K."/>
            <person name="Lee K.C."/>
            <person name="Eom M.K."/>
            <person name="Lee J.H."/>
            <person name="Park S.H."/>
            <person name="Kang S.W."/>
            <person name="Park J.E."/>
            <person name="Oh B.S."/>
            <person name="Yu S.Y."/>
            <person name="Choi S.H."/>
            <person name="Lee D.H."/>
            <person name="Yoon H."/>
            <person name="Kim B."/>
            <person name="Yang S.J."/>
            <person name="Lee J.S."/>
        </authorList>
    </citation>
    <scope>NUCLEOTIDE SEQUENCE [LARGE SCALE GENOMIC DNA]</scope>
    <source>
        <strain evidence="15">KCTC 15684</strain>
    </source>
</reference>
<dbReference type="PANTHER" id="PTHR42716:SF2">
    <property type="entry name" value="L-ASPARTATE OXIDASE, CHLOROPLASTIC"/>
    <property type="match status" value="1"/>
</dbReference>
<dbReference type="InterPro" id="IPR003953">
    <property type="entry name" value="FAD-dep_OxRdtase_2_FAD-bd"/>
</dbReference>
<comment type="similarity">
    <text evidence="3">Belongs to the FAD-dependent oxidoreductase 2 family. NadB subfamily.</text>
</comment>
<dbReference type="Gene3D" id="3.90.700.10">
    <property type="entry name" value="Succinate dehydrogenase/fumarate reductase flavoprotein, catalytic domain"/>
    <property type="match status" value="1"/>
</dbReference>
<evidence type="ECO:0000313" key="15">
    <source>
        <dbReference type="Proteomes" id="UP000265643"/>
    </source>
</evidence>
<dbReference type="InterPro" id="IPR027477">
    <property type="entry name" value="Succ_DH/fumarate_Rdtase_cat_sf"/>
</dbReference>
<evidence type="ECO:0000256" key="10">
    <source>
        <dbReference type="ARBA" id="ARBA00030386"/>
    </source>
</evidence>
<evidence type="ECO:0000256" key="12">
    <source>
        <dbReference type="SAM" id="MobiDB-lite"/>
    </source>
</evidence>
<dbReference type="GO" id="GO:0034628">
    <property type="term" value="P:'de novo' NAD+ biosynthetic process from L-aspartate"/>
    <property type="evidence" value="ECO:0007669"/>
    <property type="project" value="TreeGrafter"/>
</dbReference>
<organism evidence="14 15">
    <name type="scientific">Mediterraneibacter butyricigenes</name>
    <dbReference type="NCBI Taxonomy" id="2316025"/>
    <lineage>
        <taxon>Bacteria</taxon>
        <taxon>Bacillati</taxon>
        <taxon>Bacillota</taxon>
        <taxon>Clostridia</taxon>
        <taxon>Lachnospirales</taxon>
        <taxon>Lachnospiraceae</taxon>
        <taxon>Mediterraneibacter</taxon>
    </lineage>
</organism>
<dbReference type="InterPro" id="IPR005288">
    <property type="entry name" value="NadB"/>
</dbReference>
<keyword evidence="7" id="KW-0662">Pyridine nucleotide biosynthesis</keyword>
<evidence type="ECO:0000256" key="6">
    <source>
        <dbReference type="ARBA" id="ARBA00022630"/>
    </source>
</evidence>
<evidence type="ECO:0000256" key="8">
    <source>
        <dbReference type="ARBA" id="ARBA00022827"/>
    </source>
</evidence>
<keyword evidence="9" id="KW-0560">Oxidoreductase</keyword>
<comment type="catalytic activity">
    <reaction evidence="11">
        <text>L-aspartate + O2 = iminosuccinate + H2O2</text>
        <dbReference type="Rhea" id="RHEA:25876"/>
        <dbReference type="ChEBI" id="CHEBI:15379"/>
        <dbReference type="ChEBI" id="CHEBI:16240"/>
        <dbReference type="ChEBI" id="CHEBI:29991"/>
        <dbReference type="ChEBI" id="CHEBI:77875"/>
        <dbReference type="EC" id="1.4.3.16"/>
    </reaction>
    <physiologicalReaction direction="left-to-right" evidence="11">
        <dbReference type="Rhea" id="RHEA:25877"/>
    </physiologicalReaction>
</comment>
<protein>
    <recommendedName>
        <fullName evidence="5">L-aspartate oxidase</fullName>
        <ecNumber evidence="4">1.4.3.16</ecNumber>
    </recommendedName>
    <alternativeName>
        <fullName evidence="10">Quinolinate synthase B</fullName>
    </alternativeName>
</protein>
<comment type="caution">
    <text evidence="14">The sequence shown here is derived from an EMBL/GenBank/DDBJ whole genome shotgun (WGS) entry which is preliminary data.</text>
</comment>
<dbReference type="SUPFAM" id="SSF56425">
    <property type="entry name" value="Succinate dehydrogenase/fumarate reductase flavoprotein, catalytic domain"/>
    <property type="match status" value="1"/>
</dbReference>